<reference evidence="1 2" key="1">
    <citation type="journal article" date="2024" name="Front Chem Biol">
        <title>Unveiling the potential of Daldinia eschscholtzii MFLUCC 19-0629 through bioactivity and bioinformatics studies for enhanced sustainable agriculture production.</title>
        <authorList>
            <person name="Brooks S."/>
            <person name="Weaver J.A."/>
            <person name="Klomchit A."/>
            <person name="Alharthi S.A."/>
            <person name="Onlamun T."/>
            <person name="Nurani R."/>
            <person name="Vong T.K."/>
            <person name="Alberti F."/>
            <person name="Greco C."/>
        </authorList>
    </citation>
    <scope>NUCLEOTIDE SEQUENCE [LARGE SCALE GENOMIC DNA]</scope>
    <source>
        <strain evidence="1">MFLUCC 19-0629</strain>
    </source>
</reference>
<dbReference type="EMBL" id="JBANMG010000007">
    <property type="protein sequence ID" value="KAK6951037.1"/>
    <property type="molecule type" value="Genomic_DNA"/>
</dbReference>
<organism evidence="1 2">
    <name type="scientific">Daldinia eschscholtzii</name>
    <dbReference type="NCBI Taxonomy" id="292717"/>
    <lineage>
        <taxon>Eukaryota</taxon>
        <taxon>Fungi</taxon>
        <taxon>Dikarya</taxon>
        <taxon>Ascomycota</taxon>
        <taxon>Pezizomycotina</taxon>
        <taxon>Sordariomycetes</taxon>
        <taxon>Xylariomycetidae</taxon>
        <taxon>Xylariales</taxon>
        <taxon>Hypoxylaceae</taxon>
        <taxon>Daldinia</taxon>
    </lineage>
</organism>
<protein>
    <submittedName>
        <fullName evidence="1">Uncharacterized protein</fullName>
    </submittedName>
</protein>
<evidence type="ECO:0000313" key="2">
    <source>
        <dbReference type="Proteomes" id="UP001369815"/>
    </source>
</evidence>
<accession>A0AAX6MF45</accession>
<name>A0AAX6MF45_9PEZI</name>
<keyword evidence="2" id="KW-1185">Reference proteome</keyword>
<sequence length="61" mass="6734">MAVPLDQYLTINATLHGRNDSSPNVEIANGNRRFNLDVSTSSSVTISGKDERARNVLNFKE</sequence>
<gene>
    <name evidence="1" type="ORF">Daesc_007566</name>
</gene>
<comment type="caution">
    <text evidence="1">The sequence shown here is derived from an EMBL/GenBank/DDBJ whole genome shotgun (WGS) entry which is preliminary data.</text>
</comment>
<proteinExistence type="predicted"/>
<evidence type="ECO:0000313" key="1">
    <source>
        <dbReference type="EMBL" id="KAK6951037.1"/>
    </source>
</evidence>
<dbReference type="Proteomes" id="UP001369815">
    <property type="component" value="Unassembled WGS sequence"/>
</dbReference>
<dbReference type="AlphaFoldDB" id="A0AAX6MF45"/>